<name>A0A1G9UCA7_9ACTN</name>
<dbReference type="AlphaFoldDB" id="A0A1G9UCA7"/>
<organism evidence="1 2">
    <name type="scientific">Streptomyces wuyuanensis</name>
    <dbReference type="NCBI Taxonomy" id="1196353"/>
    <lineage>
        <taxon>Bacteria</taxon>
        <taxon>Bacillati</taxon>
        <taxon>Actinomycetota</taxon>
        <taxon>Actinomycetes</taxon>
        <taxon>Kitasatosporales</taxon>
        <taxon>Streptomycetaceae</taxon>
        <taxon>Streptomyces</taxon>
    </lineage>
</organism>
<keyword evidence="2" id="KW-1185">Reference proteome</keyword>
<dbReference type="EMBL" id="FNHI01000010">
    <property type="protein sequence ID" value="SDM57463.1"/>
    <property type="molecule type" value="Genomic_DNA"/>
</dbReference>
<sequence length="155" mass="16222">MGGVAAAPVDAQVRGFQPRAAQARFVRAGADRLARKPTALATGGISSFPFLESLGATPSEYGDGLTERIRKAAPGSVTAPIDHFGRCNVATALDPGRLAEMAEAGRLVFPIDSSYPLADVRAAYNQLAERPTRGKIVLPMSRAAQPAPTVAPPLW</sequence>
<reference evidence="2" key="1">
    <citation type="submission" date="2016-10" db="EMBL/GenBank/DDBJ databases">
        <authorList>
            <person name="Varghese N."/>
            <person name="Submissions S."/>
        </authorList>
    </citation>
    <scope>NUCLEOTIDE SEQUENCE [LARGE SCALE GENOMIC DNA]</scope>
    <source>
        <strain evidence="2">CGMCC 4.7042</strain>
    </source>
</reference>
<evidence type="ECO:0000313" key="1">
    <source>
        <dbReference type="EMBL" id="SDM57463.1"/>
    </source>
</evidence>
<protein>
    <submittedName>
        <fullName evidence="1">Zinc-binding dehydrogenase</fullName>
    </submittedName>
</protein>
<dbReference type="STRING" id="1196353.SAMN05444921_11070"/>
<dbReference type="Pfam" id="PF13602">
    <property type="entry name" value="ADH_zinc_N_2"/>
    <property type="match status" value="1"/>
</dbReference>
<dbReference type="Gene3D" id="3.90.180.10">
    <property type="entry name" value="Medium-chain alcohol dehydrogenases, catalytic domain"/>
    <property type="match status" value="1"/>
</dbReference>
<proteinExistence type="predicted"/>
<dbReference type="Proteomes" id="UP000199063">
    <property type="component" value="Unassembled WGS sequence"/>
</dbReference>
<dbReference type="GeneID" id="96657344"/>
<accession>A0A1G9UCA7</accession>
<evidence type="ECO:0000313" key="2">
    <source>
        <dbReference type="Proteomes" id="UP000199063"/>
    </source>
</evidence>
<dbReference type="RefSeq" id="WP_342029413.1">
    <property type="nucleotide sequence ID" value="NZ_FNHI01000010.1"/>
</dbReference>
<gene>
    <name evidence="1" type="ORF">SAMN05444921_11070</name>
</gene>